<sequence length="290" mass="32409">MSLGSSNLDMFDYFYRVEVKSMGRVPGGRIYENQMPRIWLVNLEELRLTPNLSWYDIAKVREYVLPMSLLARSHLASETTLITRRFLASSIMKDVILKSKPLQVYKGLSLYPIGQSSVTVLNISDENIATTSIRPRLSPGLMHYRKQTDINVLKSPPSDALCDYIEDYRSGSVIDVIGSIGGLFALLQAAHLLLFGRPLLWSLTGAKTVTPFGVLGQCSSQSFKRRLRREYHTPSGEDGTDTIQIVKFLRDFVIEFGPADLDSENSSSGHYETASPAVRFKESDAAGTQM</sequence>
<evidence type="ECO:0000313" key="2">
    <source>
        <dbReference type="Proteomes" id="UP000663846"/>
    </source>
</evidence>
<comment type="caution">
    <text evidence="1">The sequence shown here is derived from an EMBL/GenBank/DDBJ whole genome shotgun (WGS) entry which is preliminary data.</text>
</comment>
<accession>A0A8H3GK69</accession>
<gene>
    <name evidence="1" type="ORF">RDB_LOCUS150070</name>
</gene>
<evidence type="ECO:0008006" key="3">
    <source>
        <dbReference type="Google" id="ProtNLM"/>
    </source>
</evidence>
<dbReference type="Proteomes" id="UP000663846">
    <property type="component" value="Unassembled WGS sequence"/>
</dbReference>
<dbReference type="EMBL" id="CAJMWS010000606">
    <property type="protein sequence ID" value="CAE6454738.1"/>
    <property type="molecule type" value="Genomic_DNA"/>
</dbReference>
<evidence type="ECO:0000313" key="1">
    <source>
        <dbReference type="EMBL" id="CAE6454738.1"/>
    </source>
</evidence>
<dbReference type="AlphaFoldDB" id="A0A8H3GK69"/>
<reference evidence="1" key="1">
    <citation type="submission" date="2021-01" db="EMBL/GenBank/DDBJ databases">
        <authorList>
            <person name="Kaushik A."/>
        </authorList>
    </citation>
    <scope>NUCLEOTIDE SEQUENCE</scope>
    <source>
        <strain evidence="1">AG1-1C</strain>
    </source>
</reference>
<proteinExistence type="predicted"/>
<protein>
    <recommendedName>
        <fullName evidence="3">Kex protein</fullName>
    </recommendedName>
</protein>
<name>A0A8H3GK69_9AGAM</name>
<organism evidence="1 2">
    <name type="scientific">Rhizoctonia solani</name>
    <dbReference type="NCBI Taxonomy" id="456999"/>
    <lineage>
        <taxon>Eukaryota</taxon>
        <taxon>Fungi</taxon>
        <taxon>Dikarya</taxon>
        <taxon>Basidiomycota</taxon>
        <taxon>Agaricomycotina</taxon>
        <taxon>Agaricomycetes</taxon>
        <taxon>Cantharellales</taxon>
        <taxon>Ceratobasidiaceae</taxon>
        <taxon>Rhizoctonia</taxon>
    </lineage>
</organism>